<dbReference type="OrthoDB" id="3854249at2"/>
<dbReference type="Pfam" id="PF19938">
    <property type="entry name" value="DUF6400"/>
    <property type="match status" value="1"/>
</dbReference>
<dbReference type="RefSeq" id="WP_092627151.1">
    <property type="nucleotide sequence ID" value="NZ_FNFM01000003.1"/>
</dbReference>
<evidence type="ECO:0000313" key="2">
    <source>
        <dbReference type="Proteomes" id="UP000199213"/>
    </source>
</evidence>
<dbReference type="Proteomes" id="UP000199213">
    <property type="component" value="Unassembled WGS sequence"/>
</dbReference>
<reference evidence="2" key="1">
    <citation type="submission" date="2016-10" db="EMBL/GenBank/DDBJ databases">
        <authorList>
            <person name="Varghese N."/>
            <person name="Submissions S."/>
        </authorList>
    </citation>
    <scope>NUCLEOTIDE SEQUENCE [LARGE SCALE GENOMIC DNA]</scope>
    <source>
        <strain evidence="2">DSM 45460</strain>
    </source>
</reference>
<name>A0A1G8YFM5_ACTMZ</name>
<accession>A0A1G8YFM5</accession>
<evidence type="ECO:0000313" key="1">
    <source>
        <dbReference type="EMBL" id="SDK00840.1"/>
    </source>
</evidence>
<keyword evidence="2" id="KW-1185">Reference proteome</keyword>
<organism evidence="1 2">
    <name type="scientific">Actinopolyspora mzabensis</name>
    <dbReference type="NCBI Taxonomy" id="995066"/>
    <lineage>
        <taxon>Bacteria</taxon>
        <taxon>Bacillati</taxon>
        <taxon>Actinomycetota</taxon>
        <taxon>Actinomycetes</taxon>
        <taxon>Actinopolysporales</taxon>
        <taxon>Actinopolysporaceae</taxon>
        <taxon>Actinopolyspora</taxon>
    </lineage>
</organism>
<gene>
    <name evidence="1" type="ORF">SAMN04487820_103394</name>
</gene>
<dbReference type="InterPro" id="IPR045649">
    <property type="entry name" value="DUF6400"/>
</dbReference>
<sequence length="82" mass="9161">MSAGDNSTELEFDIDLGAEEMRRRAEITRALGDDWDPSEQLRGEREAHALLYSGLDEWQRDVYEQLISAGVLPEGIGGEHAD</sequence>
<dbReference type="EMBL" id="FNFM01000003">
    <property type="protein sequence ID" value="SDK00840.1"/>
    <property type="molecule type" value="Genomic_DNA"/>
</dbReference>
<proteinExistence type="predicted"/>
<dbReference type="AlphaFoldDB" id="A0A1G8YFM5"/>
<protein>
    <submittedName>
        <fullName evidence="1">Uncharacterized protein</fullName>
    </submittedName>
</protein>